<sequence>MNRRLIVRSVAASVAAALVGLTLAACASSSTPDPAGEQGADAVENALKEGGEITFWSWSPSAEDQVEAFEKAYPKVNVKFVNSGGSNDSNLKLQNALAAGNGAPDVVQLEYMSVPQFVLADGLVDLTDYGFDDLEDLYTASAWANVSQGGIWGLPQDSGPMALFYNKATFDKFGLTVPTTWDEYIDAARKLHAADPEYFITNDSGLDGGFGSAMLWQAGSKSFQVDGDKVTIDLQDEGAQRYAETWGTLVDEGLLGGIGGWSEEWFANLSNGKIATLPIGAWMPGVLESGAADGAGNWRVAPMPTYDGGAAATAENGGSTEAVTKQSKNPALAAGFLKWLNASDESIDIFVGSGGFPATIAQLESPDFLNAEPEYFGGQQINKVLVEAAKSVVPGWQYLPWQAYANSIYGDAMGPIYASGGDLADGLTAWQDANITYGQEQGFNVGE</sequence>
<dbReference type="AlphaFoldDB" id="A0AAU6SDS0"/>
<organism evidence="2">
    <name type="scientific">Microbacterium sp. LWS13-1.2</name>
    <dbReference type="NCBI Taxonomy" id="3135264"/>
    <lineage>
        <taxon>Bacteria</taxon>
        <taxon>Bacillati</taxon>
        <taxon>Actinomycetota</taxon>
        <taxon>Actinomycetes</taxon>
        <taxon>Micrococcales</taxon>
        <taxon>Microbacteriaceae</taxon>
        <taxon>Microbacterium</taxon>
    </lineage>
</organism>
<evidence type="ECO:0000313" key="2">
    <source>
        <dbReference type="EMBL" id="WZO35120.1"/>
    </source>
</evidence>
<name>A0AAU6SDS0_9MICO</name>
<gene>
    <name evidence="2" type="ORF">MRBLWS13_002800</name>
</gene>
<evidence type="ECO:0000256" key="1">
    <source>
        <dbReference type="SAM" id="SignalP"/>
    </source>
</evidence>
<keyword evidence="1" id="KW-0732">Signal</keyword>
<accession>A0AAU6SDS0</accession>
<dbReference type="InterPro" id="IPR006059">
    <property type="entry name" value="SBP"/>
</dbReference>
<dbReference type="RefSeq" id="WP_349425955.1">
    <property type="nucleotide sequence ID" value="NZ_CP151632.1"/>
</dbReference>
<feature type="signal peptide" evidence="1">
    <location>
        <begin position="1"/>
        <end position="27"/>
    </location>
</feature>
<reference evidence="2" key="1">
    <citation type="submission" date="2024-04" db="EMBL/GenBank/DDBJ databases">
        <authorList>
            <person name="Roder T."/>
            <person name="Oberhansli S."/>
            <person name="Kreuzer M."/>
        </authorList>
    </citation>
    <scope>NUCLEOTIDE SEQUENCE</scope>
    <source>
        <strain evidence="2">LWS13-1.2</strain>
    </source>
</reference>
<dbReference type="PROSITE" id="PS51257">
    <property type="entry name" value="PROKAR_LIPOPROTEIN"/>
    <property type="match status" value="1"/>
</dbReference>
<dbReference type="Pfam" id="PF01547">
    <property type="entry name" value="SBP_bac_1"/>
    <property type="match status" value="1"/>
</dbReference>
<protein>
    <submittedName>
        <fullName evidence="2">Sugar ABC transporter substrate-binding protein</fullName>
    </submittedName>
</protein>
<dbReference type="Gene3D" id="3.40.190.10">
    <property type="entry name" value="Periplasmic binding protein-like II"/>
    <property type="match status" value="3"/>
</dbReference>
<dbReference type="PANTHER" id="PTHR43649:SF14">
    <property type="entry name" value="BLR3389 PROTEIN"/>
    <property type="match status" value="1"/>
</dbReference>
<dbReference type="SUPFAM" id="SSF53850">
    <property type="entry name" value="Periplasmic binding protein-like II"/>
    <property type="match status" value="1"/>
</dbReference>
<dbReference type="PANTHER" id="PTHR43649">
    <property type="entry name" value="ARABINOSE-BINDING PROTEIN-RELATED"/>
    <property type="match status" value="1"/>
</dbReference>
<feature type="chain" id="PRO_5043683247" evidence="1">
    <location>
        <begin position="28"/>
        <end position="447"/>
    </location>
</feature>
<dbReference type="InterPro" id="IPR050490">
    <property type="entry name" value="Bact_solute-bd_prot1"/>
</dbReference>
<dbReference type="EMBL" id="CP151632">
    <property type="protein sequence ID" value="WZO35120.1"/>
    <property type="molecule type" value="Genomic_DNA"/>
</dbReference>
<dbReference type="CDD" id="cd13585">
    <property type="entry name" value="PBP2_TMBP_like"/>
    <property type="match status" value="1"/>
</dbReference>
<proteinExistence type="predicted"/>